<sequence length="116" mass="12703">MQMASPASVILRLIFQKGFVPSVQSLSLIIIHSAKAEIGTHLVSNHLSKTINGGGRKPVFNDNLRLNVCNVDSSLKWFVQLSIAYIGVMPDVTAISAMPGFGMQSQIRFPLSTYRQ</sequence>
<dbReference type="Proteomes" id="UP001058974">
    <property type="component" value="Chromosome 6"/>
</dbReference>
<comment type="caution">
    <text evidence="1">The sequence shown here is derived from an EMBL/GenBank/DDBJ whole genome shotgun (WGS) entry which is preliminary data.</text>
</comment>
<dbReference type="EMBL" id="JAMSHJ010000006">
    <property type="protein sequence ID" value="KAI5396584.1"/>
    <property type="molecule type" value="Genomic_DNA"/>
</dbReference>
<evidence type="ECO:0008006" key="3">
    <source>
        <dbReference type="Google" id="ProtNLM"/>
    </source>
</evidence>
<protein>
    <recommendedName>
        <fullName evidence="3">C2 domain-containing protein</fullName>
    </recommendedName>
</protein>
<organism evidence="1 2">
    <name type="scientific">Pisum sativum</name>
    <name type="common">Garden pea</name>
    <name type="synonym">Lathyrus oleraceus</name>
    <dbReference type="NCBI Taxonomy" id="3888"/>
    <lineage>
        <taxon>Eukaryota</taxon>
        <taxon>Viridiplantae</taxon>
        <taxon>Streptophyta</taxon>
        <taxon>Embryophyta</taxon>
        <taxon>Tracheophyta</taxon>
        <taxon>Spermatophyta</taxon>
        <taxon>Magnoliopsida</taxon>
        <taxon>eudicotyledons</taxon>
        <taxon>Gunneridae</taxon>
        <taxon>Pentapetalae</taxon>
        <taxon>rosids</taxon>
        <taxon>fabids</taxon>
        <taxon>Fabales</taxon>
        <taxon>Fabaceae</taxon>
        <taxon>Papilionoideae</taxon>
        <taxon>50 kb inversion clade</taxon>
        <taxon>NPAAA clade</taxon>
        <taxon>Hologalegina</taxon>
        <taxon>IRL clade</taxon>
        <taxon>Fabeae</taxon>
        <taxon>Lathyrus</taxon>
    </lineage>
</organism>
<evidence type="ECO:0000313" key="1">
    <source>
        <dbReference type="EMBL" id="KAI5396584.1"/>
    </source>
</evidence>
<keyword evidence="2" id="KW-1185">Reference proteome</keyword>
<proteinExistence type="predicted"/>
<dbReference type="AlphaFoldDB" id="A0A9D4W5U7"/>
<evidence type="ECO:0000313" key="2">
    <source>
        <dbReference type="Proteomes" id="UP001058974"/>
    </source>
</evidence>
<dbReference type="Gramene" id="Psat06G0269500-T1">
    <property type="protein sequence ID" value="KAI5396584.1"/>
    <property type="gene ID" value="KIW84_062695"/>
</dbReference>
<accession>A0A9D4W5U7</accession>
<reference evidence="1 2" key="1">
    <citation type="journal article" date="2022" name="Nat. Genet.">
        <title>Improved pea reference genome and pan-genome highlight genomic features and evolutionary characteristics.</title>
        <authorList>
            <person name="Yang T."/>
            <person name="Liu R."/>
            <person name="Luo Y."/>
            <person name="Hu S."/>
            <person name="Wang D."/>
            <person name="Wang C."/>
            <person name="Pandey M.K."/>
            <person name="Ge S."/>
            <person name="Xu Q."/>
            <person name="Li N."/>
            <person name="Li G."/>
            <person name="Huang Y."/>
            <person name="Saxena R.K."/>
            <person name="Ji Y."/>
            <person name="Li M."/>
            <person name="Yan X."/>
            <person name="He Y."/>
            <person name="Liu Y."/>
            <person name="Wang X."/>
            <person name="Xiang C."/>
            <person name="Varshney R.K."/>
            <person name="Ding H."/>
            <person name="Gao S."/>
            <person name="Zong X."/>
        </authorList>
    </citation>
    <scope>NUCLEOTIDE SEQUENCE [LARGE SCALE GENOMIC DNA]</scope>
    <source>
        <strain evidence="1 2">cv. Zhongwan 6</strain>
    </source>
</reference>
<gene>
    <name evidence="1" type="ORF">KIW84_062695</name>
</gene>
<name>A0A9D4W5U7_PEA</name>